<evidence type="ECO:0000256" key="1">
    <source>
        <dbReference type="SAM" id="MobiDB-lite"/>
    </source>
</evidence>
<reference evidence="3" key="1">
    <citation type="submission" date="2021-03" db="EMBL/GenBank/DDBJ databases">
        <title>Sagittula salina sp. nov. strain M10.9X isolated from the marine waste.</title>
        <authorList>
            <person name="Satari L."/>
            <person name="Molina-Menor E."/>
            <person name="Vidal-Verdu A."/>
            <person name="Pascual J."/>
            <person name="Pereto J."/>
            <person name="Porcar M."/>
        </authorList>
    </citation>
    <scope>NUCLEOTIDE SEQUENCE</scope>
    <source>
        <strain evidence="3">M10.9X</strain>
    </source>
</reference>
<proteinExistence type="predicted"/>
<dbReference type="RefSeq" id="WP_209363352.1">
    <property type="nucleotide sequence ID" value="NZ_JAGISH010000016.1"/>
</dbReference>
<dbReference type="Pfam" id="PF03428">
    <property type="entry name" value="RP-C"/>
    <property type="match status" value="1"/>
</dbReference>
<accession>A0A940MRZ1</accession>
<organism evidence="3 4">
    <name type="scientific">Sagittula salina</name>
    <dbReference type="NCBI Taxonomy" id="2820268"/>
    <lineage>
        <taxon>Bacteria</taxon>
        <taxon>Pseudomonadati</taxon>
        <taxon>Pseudomonadota</taxon>
        <taxon>Alphaproteobacteria</taxon>
        <taxon>Rhodobacterales</taxon>
        <taxon>Roseobacteraceae</taxon>
        <taxon>Sagittula</taxon>
    </lineage>
</organism>
<dbReference type="AlphaFoldDB" id="A0A940MRZ1"/>
<feature type="compositionally biased region" description="Low complexity" evidence="1">
    <location>
        <begin position="1"/>
        <end position="13"/>
    </location>
</feature>
<sequence length="375" mass="41483">MTNTTATAPCAAARSPRAETQPGEAPCPAERIEFAPFPRWQLLDMVAEGRRALGLTANDIAVLRALLSFLPVKEQAPVTPRVQTVVFASNAEIAKRAAGLDERVLRRAFERLSRAGLLLRRDSANGKRFPLRRGGRIIAAFGLDLAPAFASVPLLADLVSEQRAEAEALRSLRAMLQARRRALMEGLQHLPATIHDWLTHLTRIFRRKLALEDLQSIALRFDEIEEQLPADKQLPEENSVLPASIRTAEMPAGDGQNVRHKESLKKDIDSRKTRICIDECTELRGLLPHPPQTLNEAKEALKTCAAFLGLRTQIVANALTRLGWQRTFEALDHMARNGLQIRTPNEYFARLVAERTASTGTCSEPLSDGPRAIAP</sequence>
<comment type="caution">
    <text evidence="3">The sequence shown here is derived from an EMBL/GenBank/DDBJ whole genome shotgun (WGS) entry which is preliminary data.</text>
</comment>
<feature type="region of interest" description="Disordered" evidence="1">
    <location>
        <begin position="1"/>
        <end position="26"/>
    </location>
</feature>
<evidence type="ECO:0000313" key="4">
    <source>
        <dbReference type="Proteomes" id="UP000675940"/>
    </source>
</evidence>
<keyword evidence="4" id="KW-1185">Reference proteome</keyword>
<name>A0A940MRZ1_9RHOB</name>
<protein>
    <recommendedName>
        <fullName evidence="2">Plasmid replication protein C N-terminal domain-containing protein</fullName>
    </recommendedName>
</protein>
<gene>
    <name evidence="3" type="ORF">J5474_19885</name>
</gene>
<evidence type="ECO:0000313" key="3">
    <source>
        <dbReference type="EMBL" id="MBP0484740.1"/>
    </source>
</evidence>
<evidence type="ECO:0000259" key="2">
    <source>
        <dbReference type="Pfam" id="PF03428"/>
    </source>
</evidence>
<dbReference type="Proteomes" id="UP000675940">
    <property type="component" value="Unassembled WGS sequence"/>
</dbReference>
<dbReference type="EMBL" id="JAGISH010000016">
    <property type="protein sequence ID" value="MBP0484740.1"/>
    <property type="molecule type" value="Genomic_DNA"/>
</dbReference>
<feature type="domain" description="Plasmid replication protein C N-terminal" evidence="2">
    <location>
        <begin position="35"/>
        <end position="185"/>
    </location>
</feature>
<dbReference type="InterPro" id="IPR005090">
    <property type="entry name" value="RepC_N"/>
</dbReference>